<accession>A0ABW5XCN2</accession>
<dbReference type="InterPro" id="IPR003305">
    <property type="entry name" value="CenC_carb-bd"/>
</dbReference>
<dbReference type="SUPFAM" id="SSF53448">
    <property type="entry name" value="Nucleotide-diphospho-sugar transferases"/>
    <property type="match status" value="1"/>
</dbReference>
<organism evidence="3 4">
    <name type="scientific">Populibacterium corticicola</name>
    <dbReference type="NCBI Taxonomy" id="1812826"/>
    <lineage>
        <taxon>Bacteria</taxon>
        <taxon>Bacillati</taxon>
        <taxon>Actinomycetota</taxon>
        <taxon>Actinomycetes</taxon>
        <taxon>Micrococcales</taxon>
        <taxon>Jonesiaceae</taxon>
        <taxon>Populibacterium</taxon>
    </lineage>
</organism>
<protein>
    <submittedName>
        <fullName evidence="3">Capsular polysaccharide synthesis protein</fullName>
    </submittedName>
</protein>
<dbReference type="InterPro" id="IPR029044">
    <property type="entry name" value="Nucleotide-diphossugar_trans"/>
</dbReference>
<keyword evidence="1" id="KW-0378">Hydrolase</keyword>
<dbReference type="Gene3D" id="2.60.120.260">
    <property type="entry name" value="Galactose-binding domain-like"/>
    <property type="match status" value="1"/>
</dbReference>
<comment type="caution">
    <text evidence="3">The sequence shown here is derived from an EMBL/GenBank/DDBJ whole genome shotgun (WGS) entry which is preliminary data.</text>
</comment>
<feature type="domain" description="CBM-cenC" evidence="2">
    <location>
        <begin position="81"/>
        <end position="163"/>
    </location>
</feature>
<dbReference type="Pfam" id="PF02018">
    <property type="entry name" value="CBM_4_9"/>
    <property type="match status" value="1"/>
</dbReference>
<dbReference type="RefSeq" id="WP_377465411.1">
    <property type="nucleotide sequence ID" value="NZ_JBHUOP010000002.1"/>
</dbReference>
<reference evidence="4" key="1">
    <citation type="journal article" date="2019" name="Int. J. Syst. Evol. Microbiol.">
        <title>The Global Catalogue of Microorganisms (GCM) 10K type strain sequencing project: providing services to taxonomists for standard genome sequencing and annotation.</title>
        <authorList>
            <consortium name="The Broad Institute Genomics Platform"/>
            <consortium name="The Broad Institute Genome Sequencing Center for Infectious Disease"/>
            <person name="Wu L."/>
            <person name="Ma J."/>
        </authorList>
    </citation>
    <scope>NUCLEOTIDE SEQUENCE [LARGE SCALE GENOMIC DNA]</scope>
    <source>
        <strain evidence="4">KCTC 33576</strain>
    </source>
</reference>
<dbReference type="Proteomes" id="UP001597391">
    <property type="component" value="Unassembled WGS sequence"/>
</dbReference>
<name>A0ABW5XCN2_9MICO</name>
<evidence type="ECO:0000313" key="4">
    <source>
        <dbReference type="Proteomes" id="UP001597391"/>
    </source>
</evidence>
<evidence type="ECO:0000256" key="1">
    <source>
        <dbReference type="ARBA" id="ARBA00022801"/>
    </source>
</evidence>
<proteinExistence type="predicted"/>
<sequence length="636" mass="73057">MGRTTINLFPKFSVETPVAFGTQAESLTHEDVLVIQHSAQSRVEIQQLATGSTAILLSGTSQARDVHFTIGGRDEPAGLRNGMKPGHTYSVSTRVRIAEPLPEPLDYDHCKIIVGIEQKGKKIWNYSRSKSALNTPGFHTITLTFTIPQDATRAWIRFAGGNTAGEGTLTWDLFQLTETNSPQHYFNDDQHDFNIYQFGWTEINGRVHAHRTCQFPDIDTRQKSLLDVFSFASTLLENSDIENFDLLLARIADLGNEDALHALQSLSSLKEERFEDSLKIISKNKYLNRSSTLLRAKIQSQLKLRKWEGAINDLQTLIQRFEARPDDFYRYAYAKDRKNEFGAATSLIRAGLSLDIDGFNGIAMSQIDPKVFFARRICVDFVRDNLSAIQETARYYIRQQSSQKTGPGPIFMYWGQGQDQAPPVVKACFNRVQQLNPARQIVFLDENTLPLYVPLNDHVRALKTSNRTHFSDWLRLELLGRWGGTWYDATAFPTLPQDEIETLVNFSSFFAFEFGRQRISSWYLIADRSSYLLQAWRAAMNIWWESEGYLPEYFHVHHLFETITEIDLDAHKEYTHFMKFDSRKAISFQRTFFADAKKNDIPTMLSSSPVHKLRYQYDHAALHPDHVLSTFLREYL</sequence>
<keyword evidence="4" id="KW-1185">Reference proteome</keyword>
<dbReference type="EMBL" id="JBHUOP010000002">
    <property type="protein sequence ID" value="MFD2839842.1"/>
    <property type="molecule type" value="Genomic_DNA"/>
</dbReference>
<evidence type="ECO:0000313" key="3">
    <source>
        <dbReference type="EMBL" id="MFD2839842.1"/>
    </source>
</evidence>
<gene>
    <name evidence="3" type="ORF">ACFSYH_04570</name>
</gene>
<dbReference type="InterPro" id="IPR008441">
    <property type="entry name" value="AfumC-like_glycosyl_Trfase"/>
</dbReference>
<dbReference type="Pfam" id="PF05704">
    <property type="entry name" value="Caps_synth"/>
    <property type="match status" value="1"/>
</dbReference>
<evidence type="ECO:0000259" key="2">
    <source>
        <dbReference type="Pfam" id="PF02018"/>
    </source>
</evidence>